<comment type="caution">
    <text evidence="3">The sequence shown here is derived from an EMBL/GenBank/DDBJ whole genome shotgun (WGS) entry which is preliminary data.</text>
</comment>
<organism evidence="3 4">
    <name type="scientific">Massilia solisilvae</name>
    <dbReference type="NCBI Taxonomy" id="1811225"/>
    <lineage>
        <taxon>Bacteria</taxon>
        <taxon>Pseudomonadati</taxon>
        <taxon>Pseudomonadota</taxon>
        <taxon>Betaproteobacteria</taxon>
        <taxon>Burkholderiales</taxon>
        <taxon>Oxalobacteraceae</taxon>
        <taxon>Telluria group</taxon>
        <taxon>Massilia</taxon>
    </lineage>
</organism>
<feature type="domain" description="SnoaL-like" evidence="2">
    <location>
        <begin position="41"/>
        <end position="90"/>
    </location>
</feature>
<dbReference type="EMBL" id="JANUGV010000003">
    <property type="protein sequence ID" value="MCS0609235.1"/>
    <property type="molecule type" value="Genomic_DNA"/>
</dbReference>
<gene>
    <name evidence="3" type="ORF">NX773_13770</name>
</gene>
<evidence type="ECO:0000259" key="2">
    <source>
        <dbReference type="Pfam" id="PF12680"/>
    </source>
</evidence>
<dbReference type="InterPro" id="IPR037401">
    <property type="entry name" value="SnoaL-like"/>
</dbReference>
<reference evidence="3 4" key="1">
    <citation type="submission" date="2022-08" db="EMBL/GenBank/DDBJ databases">
        <title>Reclassification of Massilia species as members of the genera Telluria, Duganella, Pseudoduganella, Mokoshia gen. nov. and Zemynaea gen. nov. using orthogonal and non-orthogonal genome-based approaches.</title>
        <authorList>
            <person name="Bowman J.P."/>
        </authorList>
    </citation>
    <scope>NUCLEOTIDE SEQUENCE [LARGE SCALE GENOMIC DNA]</scope>
    <source>
        <strain evidence="3 4">JCM 31607</strain>
    </source>
</reference>
<dbReference type="Gene3D" id="3.10.450.50">
    <property type="match status" value="1"/>
</dbReference>
<dbReference type="InterPro" id="IPR032710">
    <property type="entry name" value="NTF2-like_dom_sf"/>
</dbReference>
<feature type="chain" id="PRO_5045995966" evidence="1">
    <location>
        <begin position="27"/>
        <end position="167"/>
    </location>
</feature>
<sequence>MTNPFRRCLITFAFLSAAVLAGPAAAADVVLPAGMAELARAADDAWNRRDAAAMVAFYAGDATSTIGKTELRGKAELLDYFTGSFRNLPPGLTHRTVVRRLERIGELVATDNAVYIEAPDGAQGKRVLREFFTFSLLRPTAGGWEFVAVRATPLTPPAPAVTPATSR</sequence>
<proteinExistence type="predicted"/>
<dbReference type="RefSeq" id="WP_258856895.1">
    <property type="nucleotide sequence ID" value="NZ_JANUGV010000003.1"/>
</dbReference>
<evidence type="ECO:0000256" key="1">
    <source>
        <dbReference type="SAM" id="SignalP"/>
    </source>
</evidence>
<name>A0ABT2BL48_9BURK</name>
<feature type="signal peptide" evidence="1">
    <location>
        <begin position="1"/>
        <end position="26"/>
    </location>
</feature>
<keyword evidence="1" id="KW-0732">Signal</keyword>
<dbReference type="Proteomes" id="UP001205861">
    <property type="component" value="Unassembled WGS sequence"/>
</dbReference>
<dbReference type="SUPFAM" id="SSF54427">
    <property type="entry name" value="NTF2-like"/>
    <property type="match status" value="1"/>
</dbReference>
<keyword evidence="4" id="KW-1185">Reference proteome</keyword>
<evidence type="ECO:0000313" key="4">
    <source>
        <dbReference type="Proteomes" id="UP001205861"/>
    </source>
</evidence>
<evidence type="ECO:0000313" key="3">
    <source>
        <dbReference type="EMBL" id="MCS0609235.1"/>
    </source>
</evidence>
<protein>
    <submittedName>
        <fullName evidence="3">Nuclear transport factor 2 family protein</fullName>
    </submittedName>
</protein>
<dbReference type="Pfam" id="PF12680">
    <property type="entry name" value="SnoaL_2"/>
    <property type="match status" value="1"/>
</dbReference>
<accession>A0ABT2BL48</accession>